<protein>
    <submittedName>
        <fullName evidence="1">Uncharacterized protein</fullName>
    </submittedName>
</protein>
<dbReference type="AlphaFoldDB" id="A0A2P2M772"/>
<reference evidence="1" key="1">
    <citation type="submission" date="2018-02" db="EMBL/GenBank/DDBJ databases">
        <title>Rhizophora mucronata_Transcriptome.</title>
        <authorList>
            <person name="Meera S.P."/>
            <person name="Sreeshan A."/>
            <person name="Augustine A."/>
        </authorList>
    </citation>
    <scope>NUCLEOTIDE SEQUENCE</scope>
    <source>
        <tissue evidence="1">Leaf</tissue>
    </source>
</reference>
<organism evidence="1">
    <name type="scientific">Rhizophora mucronata</name>
    <name type="common">Asiatic mangrove</name>
    <dbReference type="NCBI Taxonomy" id="61149"/>
    <lineage>
        <taxon>Eukaryota</taxon>
        <taxon>Viridiplantae</taxon>
        <taxon>Streptophyta</taxon>
        <taxon>Embryophyta</taxon>
        <taxon>Tracheophyta</taxon>
        <taxon>Spermatophyta</taxon>
        <taxon>Magnoliopsida</taxon>
        <taxon>eudicotyledons</taxon>
        <taxon>Gunneridae</taxon>
        <taxon>Pentapetalae</taxon>
        <taxon>rosids</taxon>
        <taxon>fabids</taxon>
        <taxon>Malpighiales</taxon>
        <taxon>Rhizophoraceae</taxon>
        <taxon>Rhizophora</taxon>
    </lineage>
</organism>
<sequence length="66" mass="8012">MDKTTNWILLLIKLRNHMYVYVYPFLRTSKHVKRSEFEQLDLVAPVQDIQLWRIKDQNGMGGFRLF</sequence>
<name>A0A2P2M772_RHIMU</name>
<evidence type="ECO:0000313" key="1">
    <source>
        <dbReference type="EMBL" id="MBX26067.1"/>
    </source>
</evidence>
<accession>A0A2P2M772</accession>
<proteinExistence type="predicted"/>
<dbReference type="EMBL" id="GGEC01045583">
    <property type="protein sequence ID" value="MBX26067.1"/>
    <property type="molecule type" value="Transcribed_RNA"/>
</dbReference>